<name>A0A418N7S4_9FLAO</name>
<evidence type="ECO:0000313" key="1">
    <source>
        <dbReference type="EMBL" id="RIV71175.1"/>
    </source>
</evidence>
<keyword evidence="4" id="KW-1185">Reference proteome</keyword>
<protein>
    <submittedName>
        <fullName evidence="1">SusD/RagB family nutrient-binding outer membrane lipoprotein</fullName>
    </submittedName>
</protein>
<keyword evidence="1" id="KW-0449">Lipoprotein</keyword>
<dbReference type="EMBL" id="QXFJ01000019">
    <property type="protein sequence ID" value="RIV71175.1"/>
    <property type="molecule type" value="Genomic_DNA"/>
</dbReference>
<accession>A0A418N7S4</accession>
<dbReference type="EMBL" id="VNWL01000018">
    <property type="protein sequence ID" value="TXK02549.1"/>
    <property type="molecule type" value="Genomic_DNA"/>
</dbReference>
<proteinExistence type="predicted"/>
<sequence length="473" mass="52137">MKNYFIIFLIALFFSCSGDLEDMNVDIKNATEAPAETFFNNAVKNMSDLMSGITYGANGNPWNTTRLLVQQISSVTYNEGTTYYSNFTWDAVYMGVLINLEQSAKVIEENPPANATVASNQLAIIEIMQVFTFAKLVESFGDIPYSQALDYDNISPGYDEDNTIYPDLISRLTAAISTLDESQGSWGQDILYGGDVAGWKKFGGSLLLQMGMRVIDADATLGTQAITAALPNIFTSNDDLAQVEHLESQPNTAELWTDLAVGNRRDFVGCEPFVDYMNSLNDPRIAVFFQEVDGMDGVYLGSPSGLVVAYADYSKFGTLFYQPATPVIFMDYSTVEFLLAEAAERSIAGVTDAAGHYTEAIRASFEYYGLGDSADAYLADPNVDYATATGTWQEKIGMQKWVALFNQGLEAWTEYRRLDYPQLAAPDQSFVPTVPVRLTYPISEQTLNRANYESAASSVGGDLLTTKLFWDVN</sequence>
<dbReference type="RefSeq" id="WP_119639952.1">
    <property type="nucleotide sequence ID" value="NZ_QXFJ01000019.1"/>
</dbReference>
<dbReference type="Proteomes" id="UP000284189">
    <property type="component" value="Unassembled WGS sequence"/>
</dbReference>
<comment type="caution">
    <text evidence="1">The sequence shown here is derived from an EMBL/GenBank/DDBJ whole genome shotgun (WGS) entry which is preliminary data.</text>
</comment>
<dbReference type="SUPFAM" id="SSF48452">
    <property type="entry name" value="TPR-like"/>
    <property type="match status" value="1"/>
</dbReference>
<dbReference type="Gene3D" id="1.25.40.390">
    <property type="match status" value="1"/>
</dbReference>
<reference evidence="2 4" key="2">
    <citation type="submission" date="2019-07" db="EMBL/GenBank/DDBJ databases">
        <title>Draft genome of two Muricauda strains isolated from deep sea.</title>
        <authorList>
            <person name="Sun C."/>
        </authorList>
    </citation>
    <scope>NUCLEOTIDE SEQUENCE [LARGE SCALE GENOMIC DNA]</scope>
    <source>
        <strain evidence="2 4">NH166</strain>
    </source>
</reference>
<dbReference type="InterPro" id="IPR041662">
    <property type="entry name" value="SusD-like_2"/>
</dbReference>
<gene>
    <name evidence="1" type="ORF">D2U88_08585</name>
    <name evidence="2" type="ORF">FQ019_08510</name>
</gene>
<evidence type="ECO:0000313" key="4">
    <source>
        <dbReference type="Proteomes" id="UP000321528"/>
    </source>
</evidence>
<dbReference type="Proteomes" id="UP000321528">
    <property type="component" value="Unassembled WGS sequence"/>
</dbReference>
<reference evidence="1 3" key="1">
    <citation type="submission" date="2018-08" db="EMBL/GenBank/DDBJ databases">
        <title>Proposal of Muricauda 72 sp.nov. and Muricauda NH166 sp.nov., isolated from seawater.</title>
        <authorList>
            <person name="Cheng H."/>
            <person name="Wu Y.-H."/>
            <person name="Guo L.-L."/>
            <person name="Xu X.-W."/>
        </authorList>
    </citation>
    <scope>NUCLEOTIDE SEQUENCE [LARGE SCALE GENOMIC DNA]</scope>
    <source>
        <strain evidence="1 3">NH166</strain>
    </source>
</reference>
<dbReference type="PROSITE" id="PS51257">
    <property type="entry name" value="PROKAR_LIPOPROTEIN"/>
    <property type="match status" value="1"/>
</dbReference>
<evidence type="ECO:0000313" key="2">
    <source>
        <dbReference type="EMBL" id="TXK02549.1"/>
    </source>
</evidence>
<organism evidence="1 3">
    <name type="scientific">Flagellimonas aequoris</name>
    <dbReference type="NCBI Taxonomy" id="2306997"/>
    <lineage>
        <taxon>Bacteria</taxon>
        <taxon>Pseudomonadati</taxon>
        <taxon>Bacteroidota</taxon>
        <taxon>Flavobacteriia</taxon>
        <taxon>Flavobacteriales</taxon>
        <taxon>Flavobacteriaceae</taxon>
        <taxon>Flagellimonas</taxon>
    </lineage>
</organism>
<dbReference type="AlphaFoldDB" id="A0A418N7S4"/>
<dbReference type="Pfam" id="PF12771">
    <property type="entry name" value="SusD-like_2"/>
    <property type="match status" value="1"/>
</dbReference>
<evidence type="ECO:0000313" key="3">
    <source>
        <dbReference type="Proteomes" id="UP000284189"/>
    </source>
</evidence>
<dbReference type="InterPro" id="IPR011990">
    <property type="entry name" value="TPR-like_helical_dom_sf"/>
</dbReference>
<dbReference type="OrthoDB" id="725917at2"/>